<keyword evidence="2" id="KW-1185">Reference proteome</keyword>
<organism evidence="1 2">
    <name type="scientific">Senna tora</name>
    <dbReference type="NCBI Taxonomy" id="362788"/>
    <lineage>
        <taxon>Eukaryota</taxon>
        <taxon>Viridiplantae</taxon>
        <taxon>Streptophyta</taxon>
        <taxon>Embryophyta</taxon>
        <taxon>Tracheophyta</taxon>
        <taxon>Spermatophyta</taxon>
        <taxon>Magnoliopsida</taxon>
        <taxon>eudicotyledons</taxon>
        <taxon>Gunneridae</taxon>
        <taxon>Pentapetalae</taxon>
        <taxon>rosids</taxon>
        <taxon>fabids</taxon>
        <taxon>Fabales</taxon>
        <taxon>Fabaceae</taxon>
        <taxon>Caesalpinioideae</taxon>
        <taxon>Cassia clade</taxon>
        <taxon>Senna</taxon>
    </lineage>
</organism>
<dbReference type="Proteomes" id="UP000634136">
    <property type="component" value="Unassembled WGS sequence"/>
</dbReference>
<proteinExistence type="predicted"/>
<evidence type="ECO:0000313" key="2">
    <source>
        <dbReference type="Proteomes" id="UP000634136"/>
    </source>
</evidence>
<comment type="caution">
    <text evidence="1">The sequence shown here is derived from an EMBL/GenBank/DDBJ whole genome shotgun (WGS) entry which is preliminary data.</text>
</comment>
<accession>A0A834WI53</accession>
<dbReference type="EMBL" id="JAAIUW010000008">
    <property type="protein sequence ID" value="KAF7821703.1"/>
    <property type="molecule type" value="Genomic_DNA"/>
</dbReference>
<name>A0A834WI53_9FABA</name>
<sequence length="162" mass="17729">MVSKPRCLKASYICLTVGTAANTPHRQPYLGVSSPTATAHSRKISPNFLTSLLWVTSRTFLSSGGIWRLPHLLSKLNTSMGSNSTYVYSSLASKAQFPTWIIDSGANRHMTAPPKGVELAVAGCAMACMYWILFESQVKHALELVRMPIKRLFSGTDEPPTL</sequence>
<reference evidence="1" key="1">
    <citation type="submission" date="2020-09" db="EMBL/GenBank/DDBJ databases">
        <title>Genome-Enabled Discovery of Anthraquinone Biosynthesis in Senna tora.</title>
        <authorList>
            <person name="Kang S.-H."/>
            <person name="Pandey R.P."/>
            <person name="Lee C.-M."/>
            <person name="Sim J.-S."/>
            <person name="Jeong J.-T."/>
            <person name="Choi B.-S."/>
            <person name="Jung M."/>
            <person name="Ginzburg D."/>
            <person name="Zhao K."/>
            <person name="Won S.Y."/>
            <person name="Oh T.-J."/>
            <person name="Yu Y."/>
            <person name="Kim N.-H."/>
            <person name="Lee O.R."/>
            <person name="Lee T.-H."/>
            <person name="Bashyal P."/>
            <person name="Kim T.-S."/>
            <person name="Lee W.-H."/>
            <person name="Kawkins C."/>
            <person name="Kim C.-K."/>
            <person name="Kim J.S."/>
            <person name="Ahn B.O."/>
            <person name="Rhee S.Y."/>
            <person name="Sohng J.K."/>
        </authorList>
    </citation>
    <scope>NUCLEOTIDE SEQUENCE</scope>
    <source>
        <tissue evidence="1">Leaf</tissue>
    </source>
</reference>
<gene>
    <name evidence="1" type="ORF">G2W53_027158</name>
</gene>
<dbReference type="AlphaFoldDB" id="A0A834WI53"/>
<protein>
    <submittedName>
        <fullName evidence="1">Uncharacterized protein</fullName>
    </submittedName>
</protein>
<evidence type="ECO:0000313" key="1">
    <source>
        <dbReference type="EMBL" id="KAF7821703.1"/>
    </source>
</evidence>